<protein>
    <recommendedName>
        <fullName evidence="4">Transmembrane protein</fullName>
    </recommendedName>
</protein>
<name>A0AAJ2TQ33_STEMA</name>
<sequence>MDPLVQFLLSLLAGAFLFLLAVGHDYWKRLRWLFGWDPNLGHESADKLISIANRMAMVTTALLLVWAMTGPSPYRRNWEMEVWGLATGTLITYVAVILSASRRARA</sequence>
<reference evidence="2" key="1">
    <citation type="submission" date="2023-12" db="EMBL/GenBank/DDBJ databases">
        <title>'Antibacterial potential of Stenotrophomonas maltophilia cystic fibrosis isolates' (manuscript under preparation).</title>
        <authorList>
            <person name="Crisan C.V."/>
            <person name="Pettis M."/>
            <person name="Goldberg J.B."/>
        </authorList>
    </citation>
    <scope>NUCLEOTIDE SEQUENCE</scope>
    <source>
        <strain evidence="2">CCV129</strain>
    </source>
</reference>
<proteinExistence type="predicted"/>
<dbReference type="Proteomes" id="UP001288387">
    <property type="component" value="Unassembled WGS sequence"/>
</dbReference>
<gene>
    <name evidence="2" type="ORF">U4I38_12885</name>
</gene>
<evidence type="ECO:0000313" key="3">
    <source>
        <dbReference type="Proteomes" id="UP001288387"/>
    </source>
</evidence>
<comment type="caution">
    <text evidence="2">The sequence shown here is derived from an EMBL/GenBank/DDBJ whole genome shotgun (WGS) entry which is preliminary data.</text>
</comment>
<evidence type="ECO:0008006" key="4">
    <source>
        <dbReference type="Google" id="ProtNLM"/>
    </source>
</evidence>
<feature type="transmembrane region" description="Helical" evidence="1">
    <location>
        <begin position="6"/>
        <end position="27"/>
    </location>
</feature>
<accession>A0AAJ2TQ33</accession>
<keyword evidence="1" id="KW-0472">Membrane</keyword>
<dbReference type="RefSeq" id="WP_099552222.1">
    <property type="nucleotide sequence ID" value="NZ_JAEDWU010000002.1"/>
</dbReference>
<organism evidence="2 3">
    <name type="scientific">Stenotrophomonas maltophilia</name>
    <name type="common">Pseudomonas maltophilia</name>
    <name type="synonym">Xanthomonas maltophilia</name>
    <dbReference type="NCBI Taxonomy" id="40324"/>
    <lineage>
        <taxon>Bacteria</taxon>
        <taxon>Pseudomonadati</taxon>
        <taxon>Pseudomonadota</taxon>
        <taxon>Gammaproteobacteria</taxon>
        <taxon>Lysobacterales</taxon>
        <taxon>Lysobacteraceae</taxon>
        <taxon>Stenotrophomonas</taxon>
        <taxon>Stenotrophomonas maltophilia group</taxon>
    </lineage>
</organism>
<dbReference type="AlphaFoldDB" id="A0AAJ2TQ33"/>
<evidence type="ECO:0000256" key="1">
    <source>
        <dbReference type="SAM" id="Phobius"/>
    </source>
</evidence>
<keyword evidence="1" id="KW-1133">Transmembrane helix</keyword>
<keyword evidence="1" id="KW-0812">Transmembrane</keyword>
<feature type="transmembrane region" description="Helical" evidence="1">
    <location>
        <begin position="80"/>
        <end position="100"/>
    </location>
</feature>
<dbReference type="EMBL" id="JAXRVB010000013">
    <property type="protein sequence ID" value="MDZ5765366.1"/>
    <property type="molecule type" value="Genomic_DNA"/>
</dbReference>
<feature type="transmembrane region" description="Helical" evidence="1">
    <location>
        <begin position="48"/>
        <end position="68"/>
    </location>
</feature>
<evidence type="ECO:0000313" key="2">
    <source>
        <dbReference type="EMBL" id="MDZ5765366.1"/>
    </source>
</evidence>